<accession>A0ABU5Z2A3</accession>
<proteinExistence type="predicted"/>
<gene>
    <name evidence="2" type="ORF">K5L39_20375</name>
</gene>
<dbReference type="EMBL" id="JAYJJQ010000028">
    <property type="protein sequence ID" value="MEB3071537.1"/>
    <property type="molecule type" value="Genomic_DNA"/>
</dbReference>
<dbReference type="InterPro" id="IPR008651">
    <property type="entry name" value="Uncharacterised_HicB"/>
</dbReference>
<organism evidence="2 3">
    <name type="scientific">[Mycobacterium] vasticus</name>
    <dbReference type="NCBI Taxonomy" id="2875777"/>
    <lineage>
        <taxon>Bacteria</taxon>
        <taxon>Bacillati</taxon>
        <taxon>Actinomycetota</taxon>
        <taxon>Actinomycetes</taxon>
        <taxon>Mycobacteriales</taxon>
        <taxon>Mycobacteriaceae</taxon>
        <taxon>Mycolicibacter</taxon>
    </lineage>
</organism>
<feature type="compositionally biased region" description="Polar residues" evidence="1">
    <location>
        <begin position="124"/>
        <end position="135"/>
    </location>
</feature>
<comment type="caution">
    <text evidence="2">The sequence shown here is derived from an EMBL/GenBank/DDBJ whole genome shotgun (WGS) entry which is preliminary data.</text>
</comment>
<feature type="region of interest" description="Disordered" evidence="1">
    <location>
        <begin position="104"/>
        <end position="143"/>
    </location>
</feature>
<dbReference type="Pfam" id="PF05534">
    <property type="entry name" value="HicB"/>
    <property type="match status" value="1"/>
</dbReference>
<dbReference type="RefSeq" id="WP_225398397.1">
    <property type="nucleotide sequence ID" value="NZ_JAYJJQ010000028.1"/>
</dbReference>
<keyword evidence="3" id="KW-1185">Reference proteome</keyword>
<sequence length="143" mass="14804">MPWLTYWAPTLCDAIAGVEQAVDERLAEDDGESVPPPITDKKFSGNILVRTSPSLHARLAVEAADQNVSMNHSDGAEVGRPSAEQPAGLVISPALSDFNSPHHFRRGAQVTVGAGGGNGAVGRSPQNPVPSTSCPGVSAISPR</sequence>
<name>A0ABU5Z2A3_9MYCO</name>
<dbReference type="Proteomes" id="UP001299283">
    <property type="component" value="Unassembled WGS sequence"/>
</dbReference>
<protein>
    <submittedName>
        <fullName evidence="2">Toxin-antitoxin system HicB family antitoxin</fullName>
    </submittedName>
</protein>
<evidence type="ECO:0000313" key="3">
    <source>
        <dbReference type="Proteomes" id="UP001299283"/>
    </source>
</evidence>
<evidence type="ECO:0000256" key="1">
    <source>
        <dbReference type="SAM" id="MobiDB-lite"/>
    </source>
</evidence>
<evidence type="ECO:0000313" key="2">
    <source>
        <dbReference type="EMBL" id="MEB3071537.1"/>
    </source>
</evidence>
<reference evidence="2 3" key="1">
    <citation type="submission" date="2023-12" db="EMBL/GenBank/DDBJ databases">
        <title>Description of new species of Mycobacterium terrae complex isolated from sewage at the Sao Paulo Zoological Park Foundation in Brazil.</title>
        <authorList>
            <person name="Romagnoli C.L."/>
            <person name="Conceicao E.C."/>
            <person name="Machado E."/>
            <person name="Barreto L.B.P.F."/>
            <person name="Sharma A."/>
            <person name="Silva N.M."/>
            <person name="Marques L.E."/>
            <person name="Juliana M.A."/>
            <person name="Lourenco M.C.S."/>
            <person name="Digiampietri L.A."/>
            <person name="Suffys P.N."/>
            <person name="Viana-Niero C."/>
        </authorList>
    </citation>
    <scope>NUCLEOTIDE SEQUENCE [LARGE SCALE GENOMIC DNA]</scope>
    <source>
        <strain evidence="2 3">MYC017</strain>
    </source>
</reference>